<evidence type="ECO:0000313" key="2">
    <source>
        <dbReference type="Proteomes" id="UP000284403"/>
    </source>
</evidence>
<sequence length="141" mass="15675">MPSVADSQRRCSSCWNSRISCAAMAQRNAQNWTLVPRSCIGFLWRLSREKGRVPGECNRLSRECSALSEGNGTLTGELLMWHNAIHGNMPKSRPSERGNQVFAVSSSGRRIPLICCCCCCFPALYSSCGERHPASQFRQAF</sequence>
<gene>
    <name evidence="1" type="ORF">Tco025E_04516</name>
</gene>
<organism evidence="1 2">
    <name type="scientific">Trypanosoma conorhini</name>
    <dbReference type="NCBI Taxonomy" id="83891"/>
    <lineage>
        <taxon>Eukaryota</taxon>
        <taxon>Discoba</taxon>
        <taxon>Euglenozoa</taxon>
        <taxon>Kinetoplastea</taxon>
        <taxon>Metakinetoplastina</taxon>
        <taxon>Trypanosomatida</taxon>
        <taxon>Trypanosomatidae</taxon>
        <taxon>Trypanosoma</taxon>
    </lineage>
</organism>
<dbReference type="GeneID" id="40318127"/>
<dbReference type="Proteomes" id="UP000284403">
    <property type="component" value="Unassembled WGS sequence"/>
</dbReference>
<reference evidence="1 2" key="1">
    <citation type="journal article" date="2018" name="BMC Genomics">
        <title>Genomic comparison of Trypanosoma conorhini and Trypanosoma rangeli to Trypanosoma cruzi strains of high and low virulence.</title>
        <authorList>
            <person name="Bradwell K.R."/>
            <person name="Koparde V.N."/>
            <person name="Matveyev A.V."/>
            <person name="Serrano M.G."/>
            <person name="Alves J.M."/>
            <person name="Parikh H."/>
            <person name="Huang B."/>
            <person name="Lee V."/>
            <person name="Espinosa-Alvarez O."/>
            <person name="Ortiz P.A."/>
            <person name="Costa-Martins A.G."/>
            <person name="Teixeira M.M."/>
            <person name="Buck G.A."/>
        </authorList>
    </citation>
    <scope>NUCLEOTIDE SEQUENCE [LARGE SCALE GENOMIC DNA]</scope>
    <source>
        <strain evidence="1 2">025E</strain>
    </source>
</reference>
<protein>
    <submittedName>
        <fullName evidence="1">Uncharacterized protein</fullName>
    </submittedName>
</protein>
<dbReference type="RefSeq" id="XP_029228484.1">
    <property type="nucleotide sequence ID" value="XM_029371426.1"/>
</dbReference>
<accession>A0A422PL03</accession>
<dbReference type="EMBL" id="MKKU01000233">
    <property type="protein sequence ID" value="RNF18399.1"/>
    <property type="molecule type" value="Genomic_DNA"/>
</dbReference>
<proteinExistence type="predicted"/>
<evidence type="ECO:0000313" key="1">
    <source>
        <dbReference type="EMBL" id="RNF18399.1"/>
    </source>
</evidence>
<comment type="caution">
    <text evidence="1">The sequence shown here is derived from an EMBL/GenBank/DDBJ whole genome shotgun (WGS) entry which is preliminary data.</text>
</comment>
<dbReference type="AlphaFoldDB" id="A0A422PL03"/>
<keyword evidence="2" id="KW-1185">Reference proteome</keyword>
<name>A0A422PL03_9TRYP</name>